<dbReference type="AlphaFoldDB" id="W6U6C3"/>
<gene>
    <name evidence="1" type="ORF">EGR_11246</name>
</gene>
<dbReference type="CTD" id="36346959"/>
<keyword evidence="2" id="KW-1185">Reference proteome</keyword>
<dbReference type="GeneID" id="36346959"/>
<accession>W6U6C3</accession>
<protein>
    <submittedName>
        <fullName evidence="1">Uncharacterized protein</fullName>
    </submittedName>
</protein>
<reference evidence="1 2" key="1">
    <citation type="journal article" date="2013" name="Nat. Genet.">
        <title>The genome of the hydatid tapeworm Echinococcus granulosus.</title>
        <authorList>
            <person name="Zheng H."/>
            <person name="Zhang W."/>
            <person name="Zhang L."/>
            <person name="Zhang Z."/>
            <person name="Li J."/>
            <person name="Lu G."/>
            <person name="Zhu Y."/>
            <person name="Wang Y."/>
            <person name="Huang Y."/>
            <person name="Liu J."/>
            <person name="Kang H."/>
            <person name="Chen J."/>
            <person name="Wang L."/>
            <person name="Chen A."/>
            <person name="Yu S."/>
            <person name="Gao Z."/>
            <person name="Jin L."/>
            <person name="Gu W."/>
            <person name="Wang Z."/>
            <person name="Zhao L."/>
            <person name="Shi B."/>
            <person name="Wen H."/>
            <person name="Lin R."/>
            <person name="Jones M.K."/>
            <person name="Brejova B."/>
            <person name="Vinar T."/>
            <person name="Zhao G."/>
            <person name="McManus D.P."/>
            <person name="Chen Z."/>
            <person name="Zhou Y."/>
            <person name="Wang S."/>
        </authorList>
    </citation>
    <scope>NUCLEOTIDE SEQUENCE [LARGE SCALE GENOMIC DNA]</scope>
</reference>
<organism evidence="1 2">
    <name type="scientific">Echinococcus granulosus</name>
    <name type="common">Hydatid tapeworm</name>
    <dbReference type="NCBI Taxonomy" id="6210"/>
    <lineage>
        <taxon>Eukaryota</taxon>
        <taxon>Metazoa</taxon>
        <taxon>Spiralia</taxon>
        <taxon>Lophotrochozoa</taxon>
        <taxon>Platyhelminthes</taxon>
        <taxon>Cestoda</taxon>
        <taxon>Eucestoda</taxon>
        <taxon>Cyclophyllidea</taxon>
        <taxon>Taeniidae</taxon>
        <taxon>Echinococcus</taxon>
        <taxon>Echinococcus granulosus group</taxon>
    </lineage>
</organism>
<name>W6U6C3_ECHGR</name>
<comment type="caution">
    <text evidence="1">The sequence shown here is derived from an EMBL/GenBank/DDBJ whole genome shotgun (WGS) entry which is preliminary data.</text>
</comment>
<proteinExistence type="predicted"/>
<evidence type="ECO:0000313" key="2">
    <source>
        <dbReference type="Proteomes" id="UP000019149"/>
    </source>
</evidence>
<dbReference type="Proteomes" id="UP000019149">
    <property type="component" value="Unassembled WGS sequence"/>
</dbReference>
<evidence type="ECO:0000313" key="1">
    <source>
        <dbReference type="EMBL" id="EUB53897.1"/>
    </source>
</evidence>
<sequence>MLIATVLATTFSAPNFVHNSGNFYSIIACVLVHIMVK</sequence>
<dbReference type="KEGG" id="egl:EGR_11246"/>
<dbReference type="RefSeq" id="XP_024345093.1">
    <property type="nucleotide sequence ID" value="XM_024500493.1"/>
</dbReference>
<dbReference type="EMBL" id="APAU02000609">
    <property type="protein sequence ID" value="EUB53897.1"/>
    <property type="molecule type" value="Genomic_DNA"/>
</dbReference>